<comment type="caution">
    <text evidence="1">The sequence shown here is derived from an EMBL/GenBank/DDBJ whole genome shotgun (WGS) entry which is preliminary data.</text>
</comment>
<gene>
    <name evidence="1" type="ORF">EQG68_01885</name>
</gene>
<evidence type="ECO:0000313" key="2">
    <source>
        <dbReference type="Proteomes" id="UP000289734"/>
    </source>
</evidence>
<reference evidence="2" key="1">
    <citation type="submission" date="2019-01" db="EMBL/GenBank/DDBJ databases">
        <title>Cytophagaceae bacterium strain CAR-16.</title>
        <authorList>
            <person name="Chen W.-M."/>
        </authorList>
    </citation>
    <scope>NUCLEOTIDE SEQUENCE [LARGE SCALE GENOMIC DNA]</scope>
    <source>
        <strain evidence="2">ICH-30</strain>
    </source>
</reference>
<accession>A0A4Q1KWI0</accession>
<name>A0A4Q1KWI0_9FLAO</name>
<dbReference type="EMBL" id="SBKQ01000002">
    <property type="protein sequence ID" value="RXR34681.1"/>
    <property type="molecule type" value="Genomic_DNA"/>
</dbReference>
<dbReference type="RefSeq" id="WP_129463093.1">
    <property type="nucleotide sequence ID" value="NZ_JACSXZ010000001.1"/>
</dbReference>
<organism evidence="1 2">
    <name type="scientific">Flavobacterium piscinae</name>
    <dbReference type="NCBI Taxonomy" id="2506424"/>
    <lineage>
        <taxon>Bacteria</taxon>
        <taxon>Pseudomonadati</taxon>
        <taxon>Bacteroidota</taxon>
        <taxon>Flavobacteriia</taxon>
        <taxon>Flavobacteriales</taxon>
        <taxon>Flavobacteriaceae</taxon>
        <taxon>Flavobacterium</taxon>
    </lineage>
</organism>
<protein>
    <recommendedName>
        <fullName evidence="3">T9SS sorting signal type C domain-containing protein</fullName>
    </recommendedName>
</protein>
<sequence length="1103" mass="119186">MEKQLQKWNLKVVFSVLFLAFGILLINAQTASSYTFTATTATYANLTGTTNVGGLNNTSDDVLSNTTNIGFTFNFAGTDYTQFKVSSNGFITFNTASTDSFFLNSEANAGTNKPVLMPLWDDLQSTARARYRLEGTSPNRIMKIEFRGNEWNYQSGADAIKFQVWLYEGSNRIEFRYQQSADPVNNPSATIGIYDANDTYLTLDSAGASPTASSTTFTTDIAAKPANNQVYRFDPPTDPVITVLTTSLPSFEACNLTVSGSQTFQVSGILLTDDILITAPTGFEVSTDDVSFSDSLVLTQSGGNVATTTIYARMKALSSNPTPATIALTSTGATTRNVSVSGELISPTGVSAGTDVSVCASSTVVLDGSADYNAAIQTLSTIDGDTGFATMTTNDTNRWSISATTNAGGSANELRMQWFSGGDPTLVSIWVQSPLLDATELTNLSMDFKHNLDWFAGDAPLALQTSPDGTTWTTRWSQTATGDVAATTVTVDLSAVNQSAFYYRFLYDGNIYNIDNWYIDDIVITGNFVEPIYSWTSIPSGFTSTEQDPTVNPTVTTTYILEVTSNGCTVTDEVVVSVESTTWTSASGGSWDNGTPTATTAAIIEYDYTSAGDLNACSLTVSNNATVIISSGDTVSLAGSLTVNTGSSFTLENNANLLQEETSNNNSGAIIVKRNSSALLRQDYTLWSAPVAGQNLLDFSPSTLANRFYTYSTTANQYSSVVPSTTDFANATGYLIRMPNNHPTTPTIWTGVFEGVPNNGDYTFTMTDNGVGQRFNAVGNPYPSPIDAVDFVSNSTNAANTTGTLYFWRKTNNAASPSYCSWTTGGFVSNSEAQVFDPNDVLQTGQGFFVEASGNGTSLEFNNSMRIDDHANQFFRMQNTVERHRIWLNASNTEGLFSQTLVGYMSNATNDIDYAIDGKHINDGAIALTSLINDETFVIQGRSLPFETTDIVPLQFKATSAGDYTIAIDHVDGLFLESQPIYLRDLLLDVEHNLKVSEYNFTSEAGTFSNRFEIVYESTLSVSNPILENTVVVYSKNKTIEINSGTVPMNNIKVFDMRARLVAEQNDVSATTFSIPLERVANQVLIVQLTAVDGQTISKKVVH</sequence>
<proteinExistence type="predicted"/>
<evidence type="ECO:0008006" key="3">
    <source>
        <dbReference type="Google" id="ProtNLM"/>
    </source>
</evidence>
<evidence type="ECO:0000313" key="1">
    <source>
        <dbReference type="EMBL" id="RXR34681.1"/>
    </source>
</evidence>
<dbReference type="OrthoDB" id="1652165at2"/>
<keyword evidence="2" id="KW-1185">Reference proteome</keyword>
<dbReference type="Proteomes" id="UP000289734">
    <property type="component" value="Unassembled WGS sequence"/>
</dbReference>
<dbReference type="AlphaFoldDB" id="A0A4Q1KWI0"/>